<dbReference type="SUPFAM" id="SSF46689">
    <property type="entry name" value="Homeodomain-like"/>
    <property type="match status" value="1"/>
</dbReference>
<evidence type="ECO:0000313" key="6">
    <source>
        <dbReference type="Proteomes" id="UP000438983"/>
    </source>
</evidence>
<reference evidence="5 6" key="1">
    <citation type="submission" date="2019-12" db="EMBL/GenBank/DDBJ databases">
        <title>Complete genome sequence of Pseudomonas stutzeri.</title>
        <authorList>
            <person name="Lim S.R."/>
            <person name="Kim J.H."/>
        </authorList>
    </citation>
    <scope>NUCLEOTIDE SEQUENCE [LARGE SCALE GENOMIC DNA]</scope>
    <source>
        <strain evidence="5 6">PM101005</strain>
    </source>
</reference>
<feature type="domain" description="HTH araC/xylS-type" evidence="4">
    <location>
        <begin position="193"/>
        <end position="291"/>
    </location>
</feature>
<gene>
    <name evidence="5" type="ORF">GQA94_13585</name>
</gene>
<dbReference type="InterPro" id="IPR011051">
    <property type="entry name" value="RmlC_Cupin_sf"/>
</dbReference>
<evidence type="ECO:0000256" key="1">
    <source>
        <dbReference type="ARBA" id="ARBA00023015"/>
    </source>
</evidence>
<dbReference type="InterPro" id="IPR014710">
    <property type="entry name" value="RmlC-like_jellyroll"/>
</dbReference>
<organism evidence="5 6">
    <name type="scientific">Stutzerimonas stutzeri</name>
    <name type="common">Pseudomonas stutzeri</name>
    <dbReference type="NCBI Taxonomy" id="316"/>
    <lineage>
        <taxon>Bacteria</taxon>
        <taxon>Pseudomonadati</taxon>
        <taxon>Pseudomonadota</taxon>
        <taxon>Gammaproteobacteria</taxon>
        <taxon>Pseudomonadales</taxon>
        <taxon>Pseudomonadaceae</taxon>
        <taxon>Stutzerimonas</taxon>
    </lineage>
</organism>
<evidence type="ECO:0000256" key="2">
    <source>
        <dbReference type="ARBA" id="ARBA00023125"/>
    </source>
</evidence>
<dbReference type="InterPro" id="IPR018060">
    <property type="entry name" value="HTH_AraC"/>
</dbReference>
<evidence type="ECO:0000256" key="3">
    <source>
        <dbReference type="ARBA" id="ARBA00023163"/>
    </source>
</evidence>
<name>A0A6I6LWK2_STUST</name>
<dbReference type="CDD" id="cd06999">
    <property type="entry name" value="cupin_HpaA-like_N"/>
    <property type="match status" value="1"/>
</dbReference>
<dbReference type="GO" id="GO:0043565">
    <property type="term" value="F:sequence-specific DNA binding"/>
    <property type="evidence" value="ECO:0007669"/>
    <property type="project" value="InterPro"/>
</dbReference>
<keyword evidence="1" id="KW-0805">Transcription regulation</keyword>
<dbReference type="Proteomes" id="UP000438983">
    <property type="component" value="Chromosome"/>
</dbReference>
<dbReference type="Gene3D" id="1.10.10.60">
    <property type="entry name" value="Homeodomain-like"/>
    <property type="match status" value="1"/>
</dbReference>
<dbReference type="InterPro" id="IPR009057">
    <property type="entry name" value="Homeodomain-like_sf"/>
</dbReference>
<dbReference type="Pfam" id="PF12833">
    <property type="entry name" value="HTH_18"/>
    <property type="match status" value="1"/>
</dbReference>
<dbReference type="EMBL" id="CP046902">
    <property type="protein sequence ID" value="QGZ31042.1"/>
    <property type="molecule type" value="Genomic_DNA"/>
</dbReference>
<dbReference type="Gene3D" id="2.60.120.10">
    <property type="entry name" value="Jelly Rolls"/>
    <property type="match status" value="1"/>
</dbReference>
<dbReference type="OrthoDB" id="9814125at2"/>
<dbReference type="PANTHER" id="PTHR43280">
    <property type="entry name" value="ARAC-FAMILY TRANSCRIPTIONAL REGULATOR"/>
    <property type="match status" value="1"/>
</dbReference>
<dbReference type="SMART" id="SM00342">
    <property type="entry name" value="HTH_ARAC"/>
    <property type="match status" value="1"/>
</dbReference>
<dbReference type="PRINTS" id="PR00032">
    <property type="entry name" value="HTHARAC"/>
</dbReference>
<dbReference type="RefSeq" id="WP_158188524.1">
    <property type="nucleotide sequence ID" value="NZ_CP046902.1"/>
</dbReference>
<dbReference type="GO" id="GO:0003700">
    <property type="term" value="F:DNA-binding transcription factor activity"/>
    <property type="evidence" value="ECO:0007669"/>
    <property type="project" value="InterPro"/>
</dbReference>
<accession>A0A6I6LWK2</accession>
<dbReference type="PROSITE" id="PS01124">
    <property type="entry name" value="HTH_ARAC_FAMILY_2"/>
    <property type="match status" value="1"/>
</dbReference>
<dbReference type="AlphaFoldDB" id="A0A6I6LWK2"/>
<dbReference type="PANTHER" id="PTHR43280:SF32">
    <property type="entry name" value="TRANSCRIPTIONAL REGULATORY PROTEIN"/>
    <property type="match status" value="1"/>
</dbReference>
<evidence type="ECO:0000313" key="5">
    <source>
        <dbReference type="EMBL" id="QGZ31042.1"/>
    </source>
</evidence>
<keyword evidence="3" id="KW-0804">Transcription</keyword>
<dbReference type="SUPFAM" id="SSF51182">
    <property type="entry name" value="RmlC-like cupins"/>
    <property type="match status" value="1"/>
</dbReference>
<keyword evidence="2" id="KW-0238">DNA-binding</keyword>
<dbReference type="InterPro" id="IPR047264">
    <property type="entry name" value="Cupin_HpaA-like_N"/>
</dbReference>
<evidence type="ECO:0000259" key="4">
    <source>
        <dbReference type="PROSITE" id="PS01124"/>
    </source>
</evidence>
<protein>
    <submittedName>
        <fullName evidence="5">Helix-turn-helix domain-containing protein</fullName>
    </submittedName>
</protein>
<proteinExistence type="predicted"/>
<sequence length="304" mass="34125">MKRIPNYGLYGETAQPGWRDLLHCEWINDRSERYQWEIKPHQHDALLQLFYIRSGGGEVSLENQRLSFAGPSILVLPSRTVHAFSYHRDTDGPIITAAQRPLESMARIVAPGLLGFLQRPSVVPLPWLADGSEPIWPLLELIQAEARGQARGNVAAGHALLLALLIHVARLDASIITTSRPRPGKNRRAAVLRRFRELVDQQFRNHWTLGRYSEALGTTTATLGRVCREEAGVAPSAIISERIVREAQRQLAYTSLHIQQIAHDLGFADTAYFSRFFRKQAGLKPSEFRSAFQRGDRAGVPVRG</sequence>
<dbReference type="InterPro" id="IPR020449">
    <property type="entry name" value="Tscrpt_reg_AraC-type_HTH"/>
</dbReference>